<organism evidence="1 2">
    <name type="scientific">Phyllostomus discolor</name>
    <name type="common">pale spear-nosed bat</name>
    <dbReference type="NCBI Taxonomy" id="89673"/>
    <lineage>
        <taxon>Eukaryota</taxon>
        <taxon>Metazoa</taxon>
        <taxon>Chordata</taxon>
        <taxon>Craniata</taxon>
        <taxon>Vertebrata</taxon>
        <taxon>Euteleostomi</taxon>
        <taxon>Mammalia</taxon>
        <taxon>Eutheria</taxon>
        <taxon>Laurasiatheria</taxon>
        <taxon>Chiroptera</taxon>
        <taxon>Yangochiroptera</taxon>
        <taxon>Phyllostomidae</taxon>
        <taxon>Phyllostominae</taxon>
        <taxon>Phyllostomus</taxon>
    </lineage>
</organism>
<comment type="caution">
    <text evidence="1">The sequence shown here is derived from an EMBL/GenBank/DDBJ whole genome shotgun (WGS) entry which is preliminary data.</text>
</comment>
<evidence type="ECO:0000313" key="2">
    <source>
        <dbReference type="Proteomes" id="UP000664940"/>
    </source>
</evidence>
<evidence type="ECO:0000313" key="1">
    <source>
        <dbReference type="EMBL" id="KAF6129995.1"/>
    </source>
</evidence>
<reference evidence="1 2" key="1">
    <citation type="journal article" date="2020" name="Nature">
        <title>Six reference-quality genomes reveal evolution of bat adaptations.</title>
        <authorList>
            <person name="Jebb D."/>
            <person name="Huang Z."/>
            <person name="Pippel M."/>
            <person name="Hughes G.M."/>
            <person name="Lavrichenko K."/>
            <person name="Devanna P."/>
            <person name="Winkler S."/>
            <person name="Jermiin L.S."/>
            <person name="Skirmuntt E.C."/>
            <person name="Katzourakis A."/>
            <person name="Burkitt-Gray L."/>
            <person name="Ray D.A."/>
            <person name="Sullivan K.A.M."/>
            <person name="Roscito J.G."/>
            <person name="Kirilenko B.M."/>
            <person name="Davalos L.M."/>
            <person name="Corthals A.P."/>
            <person name="Power M.L."/>
            <person name="Jones G."/>
            <person name="Ransome R.D."/>
            <person name="Dechmann D.K.N."/>
            <person name="Locatelli A.G."/>
            <person name="Puechmaille S.J."/>
            <person name="Fedrigo O."/>
            <person name="Jarvis E.D."/>
            <person name="Hiller M."/>
            <person name="Vernes S.C."/>
            <person name="Myers E.W."/>
            <person name="Teeling E.C."/>
        </authorList>
    </citation>
    <scope>NUCLEOTIDE SEQUENCE [LARGE SCALE GENOMIC DNA]</scope>
    <source>
        <strain evidence="1">Bat1K_MPI-CBG_1</strain>
    </source>
</reference>
<proteinExistence type="predicted"/>
<dbReference type="Proteomes" id="UP000664940">
    <property type="component" value="Unassembled WGS sequence"/>
</dbReference>
<accession>A0A834BL28</accession>
<protein>
    <submittedName>
        <fullName evidence="1">Uncharacterized protein</fullName>
    </submittedName>
</protein>
<dbReference type="AlphaFoldDB" id="A0A834BL28"/>
<sequence>MPLRKMTPVKEAKRQFERNQKDFKMEKFRIDEEIKFLRQRQERIDKELDRLQAKATKKPYEVEAEFQKFLHKLRYEVQVERDFLASPSSASTTEDHL</sequence>
<dbReference type="EMBL" id="JABVXQ010000001">
    <property type="protein sequence ID" value="KAF6129995.1"/>
    <property type="molecule type" value="Genomic_DNA"/>
</dbReference>
<gene>
    <name evidence="1" type="ORF">HJG60_004851</name>
</gene>
<name>A0A834BL28_9CHIR</name>